<evidence type="ECO:0000313" key="3">
    <source>
        <dbReference type="Proteomes" id="UP000824596"/>
    </source>
</evidence>
<comment type="caution">
    <text evidence="2">The sequence shown here is derived from an EMBL/GenBank/DDBJ whole genome shotgun (WGS) entry which is preliminary data.</text>
</comment>
<dbReference type="RefSeq" id="XP_044717376.1">
    <property type="nucleotide sequence ID" value="XM_044867355.1"/>
</dbReference>
<keyword evidence="3" id="KW-1185">Reference proteome</keyword>
<accession>A0A9P8MPD3</accession>
<name>A0A9P8MPD3_9HYPO</name>
<feature type="region of interest" description="Disordered" evidence="1">
    <location>
        <begin position="177"/>
        <end position="197"/>
    </location>
</feature>
<reference evidence="2" key="1">
    <citation type="submission" date="2021-09" db="EMBL/GenBank/DDBJ databases">
        <title>A high-quality genome of the endoparasitic fungus Hirsutella rhossiliensis with a comparison of Hirsutella genomes reveals transposable elements contributing to genome size variation.</title>
        <authorList>
            <person name="Lin R."/>
            <person name="Jiao Y."/>
            <person name="Sun X."/>
            <person name="Ling J."/>
            <person name="Xie B."/>
            <person name="Cheng X."/>
        </authorList>
    </citation>
    <scope>NUCLEOTIDE SEQUENCE</scope>
    <source>
        <strain evidence="2">HR02</strain>
    </source>
</reference>
<proteinExistence type="predicted"/>
<dbReference type="AlphaFoldDB" id="A0A9P8MPD3"/>
<dbReference type="EMBL" id="JAIZPD010000011">
    <property type="protein sequence ID" value="KAH0959863.1"/>
    <property type="molecule type" value="Genomic_DNA"/>
</dbReference>
<dbReference type="Proteomes" id="UP000824596">
    <property type="component" value="Unassembled WGS sequence"/>
</dbReference>
<evidence type="ECO:0008006" key="4">
    <source>
        <dbReference type="Google" id="ProtNLM"/>
    </source>
</evidence>
<evidence type="ECO:0000256" key="1">
    <source>
        <dbReference type="SAM" id="MobiDB-lite"/>
    </source>
</evidence>
<feature type="compositionally biased region" description="Basic and acidic residues" evidence="1">
    <location>
        <begin position="185"/>
        <end position="197"/>
    </location>
</feature>
<organism evidence="2 3">
    <name type="scientific">Hirsutella rhossiliensis</name>
    <dbReference type="NCBI Taxonomy" id="111463"/>
    <lineage>
        <taxon>Eukaryota</taxon>
        <taxon>Fungi</taxon>
        <taxon>Dikarya</taxon>
        <taxon>Ascomycota</taxon>
        <taxon>Pezizomycotina</taxon>
        <taxon>Sordariomycetes</taxon>
        <taxon>Hypocreomycetidae</taxon>
        <taxon>Hypocreales</taxon>
        <taxon>Ophiocordycipitaceae</taxon>
        <taxon>Hirsutella</taxon>
    </lineage>
</organism>
<evidence type="ECO:0000313" key="2">
    <source>
        <dbReference type="EMBL" id="KAH0959863.1"/>
    </source>
</evidence>
<dbReference type="OrthoDB" id="5022336at2759"/>
<dbReference type="GeneID" id="68358013"/>
<gene>
    <name evidence="2" type="ORF">HRG_08884</name>
</gene>
<sequence length="253" mass="29189">MDNIVSGLQKITKLESPDQYIEWHRQITDFLSTHNYGRLFNALKEPPLRLQSDTEREYANALEKWEEKQDNAYEKPFNRLHNVLETVEEHYKPTGSANYQELDRNYHELSLENCKGVMNFASRLQEANNQLLGINSTLGYNTPQLVNKFLIELGDKFSAFRTTFYQTHRLIPEMDKKGKVKTPGQRRDAETTEKSVATAKDRAIVKTGAGTYTQNFDQNGLESTTAKGPLSCLLTVRIARRKIYLWLPSEPRV</sequence>
<protein>
    <recommendedName>
        <fullName evidence="4">Gag protein</fullName>
    </recommendedName>
</protein>